<keyword evidence="2" id="KW-0472">Membrane</keyword>
<name>A0ABM8QBX0_9BACT</name>
<dbReference type="RefSeq" id="WP_213040014.1">
    <property type="nucleotide sequence ID" value="NZ_CAJNBJ010000001.1"/>
</dbReference>
<dbReference type="EMBL" id="CAJNBJ010000001">
    <property type="protein sequence ID" value="CAE6687885.1"/>
    <property type="molecule type" value="Genomic_DNA"/>
</dbReference>
<evidence type="ECO:0000256" key="1">
    <source>
        <dbReference type="SAM" id="MobiDB-lite"/>
    </source>
</evidence>
<feature type="transmembrane region" description="Helical" evidence="2">
    <location>
        <begin position="12"/>
        <end position="32"/>
    </location>
</feature>
<keyword evidence="2" id="KW-0812">Transmembrane</keyword>
<protein>
    <recommendedName>
        <fullName evidence="5">Lipoprotein</fullName>
    </recommendedName>
</protein>
<dbReference type="Proteomes" id="UP000675880">
    <property type="component" value="Unassembled WGS sequence"/>
</dbReference>
<evidence type="ECO:0000256" key="2">
    <source>
        <dbReference type="SAM" id="Phobius"/>
    </source>
</evidence>
<gene>
    <name evidence="3" type="ORF">NSPZN2_10064</name>
</gene>
<feature type="region of interest" description="Disordered" evidence="1">
    <location>
        <begin position="32"/>
        <end position="70"/>
    </location>
</feature>
<sequence length="70" mass="7453">MDQKRSKLSAWSLGVVMVGVLAVVVGLLAGCASEKPKPMPQPSSEQVKGGADRAFDRLKQEEGERRPGGM</sequence>
<evidence type="ECO:0000313" key="3">
    <source>
        <dbReference type="EMBL" id="CAE6687885.1"/>
    </source>
</evidence>
<proteinExistence type="predicted"/>
<evidence type="ECO:0000313" key="4">
    <source>
        <dbReference type="Proteomes" id="UP000675880"/>
    </source>
</evidence>
<keyword evidence="4" id="KW-1185">Reference proteome</keyword>
<accession>A0ABM8QBX0</accession>
<reference evidence="3 4" key="1">
    <citation type="submission" date="2021-02" db="EMBL/GenBank/DDBJ databases">
        <authorList>
            <person name="Han P."/>
        </authorList>
    </citation>
    <scope>NUCLEOTIDE SEQUENCE [LARGE SCALE GENOMIC DNA]</scope>
    <source>
        <strain evidence="3">Candidatus Nitrospira sp. ZN2</strain>
    </source>
</reference>
<dbReference type="PROSITE" id="PS51257">
    <property type="entry name" value="PROKAR_LIPOPROTEIN"/>
    <property type="match status" value="1"/>
</dbReference>
<keyword evidence="2" id="KW-1133">Transmembrane helix</keyword>
<evidence type="ECO:0008006" key="5">
    <source>
        <dbReference type="Google" id="ProtNLM"/>
    </source>
</evidence>
<feature type="compositionally biased region" description="Basic and acidic residues" evidence="1">
    <location>
        <begin position="50"/>
        <end position="70"/>
    </location>
</feature>
<organism evidence="3 4">
    <name type="scientific">Nitrospira defluvii</name>
    <dbReference type="NCBI Taxonomy" id="330214"/>
    <lineage>
        <taxon>Bacteria</taxon>
        <taxon>Pseudomonadati</taxon>
        <taxon>Nitrospirota</taxon>
        <taxon>Nitrospiria</taxon>
        <taxon>Nitrospirales</taxon>
        <taxon>Nitrospiraceae</taxon>
        <taxon>Nitrospira</taxon>
    </lineage>
</organism>
<comment type="caution">
    <text evidence="3">The sequence shown here is derived from an EMBL/GenBank/DDBJ whole genome shotgun (WGS) entry which is preliminary data.</text>
</comment>